<organism evidence="13 14">
    <name type="scientific">Methanosarcina mazei SarPi</name>
    <dbReference type="NCBI Taxonomy" id="1434115"/>
    <lineage>
        <taxon>Archaea</taxon>
        <taxon>Methanobacteriati</taxon>
        <taxon>Methanobacteriota</taxon>
        <taxon>Stenosarchaea group</taxon>
        <taxon>Methanomicrobia</taxon>
        <taxon>Methanosarcinales</taxon>
        <taxon>Methanosarcinaceae</taxon>
        <taxon>Methanosarcina</taxon>
    </lineage>
</organism>
<name>A0A0E3REQ1_METMZ</name>
<dbReference type="PATRIC" id="fig|1434115.4.peg.3126"/>
<evidence type="ECO:0000256" key="10">
    <source>
        <dbReference type="RuleBase" id="RU003983"/>
    </source>
</evidence>
<keyword evidence="4" id="KW-0479">Metal-binding</keyword>
<gene>
    <name evidence="13" type="ORF">MSMAP_2445</name>
</gene>
<dbReference type="GO" id="GO:0006508">
    <property type="term" value="P:proteolysis"/>
    <property type="evidence" value="ECO:0007669"/>
    <property type="project" value="UniProtKB-KW"/>
</dbReference>
<evidence type="ECO:0000256" key="1">
    <source>
        <dbReference type="ARBA" id="ARBA00022475"/>
    </source>
</evidence>
<evidence type="ECO:0000256" key="5">
    <source>
        <dbReference type="ARBA" id="ARBA00022801"/>
    </source>
</evidence>
<evidence type="ECO:0000256" key="3">
    <source>
        <dbReference type="ARBA" id="ARBA00022692"/>
    </source>
</evidence>
<dbReference type="InterPro" id="IPR050083">
    <property type="entry name" value="HtpX_protease"/>
</dbReference>
<dbReference type="Gene3D" id="3.30.2010.10">
    <property type="entry name" value="Metalloproteases ('zincins'), catalytic domain"/>
    <property type="match status" value="1"/>
</dbReference>
<keyword evidence="3 11" id="KW-0812">Transmembrane</keyword>
<feature type="domain" description="Peptidase M48" evidence="12">
    <location>
        <begin position="65"/>
        <end position="281"/>
    </location>
</feature>
<reference evidence="13 14" key="1">
    <citation type="submission" date="2014-07" db="EMBL/GenBank/DDBJ databases">
        <title>Methanogenic archaea and the global carbon cycle.</title>
        <authorList>
            <person name="Henriksen J.R."/>
            <person name="Luke J."/>
            <person name="Reinhart S."/>
            <person name="Benedict M.N."/>
            <person name="Youngblut N.D."/>
            <person name="Metcalf M.E."/>
            <person name="Whitaker R.J."/>
            <person name="Metcalf W.W."/>
        </authorList>
    </citation>
    <scope>NUCLEOTIDE SEQUENCE [LARGE SCALE GENOMIC DNA]</scope>
    <source>
        <strain evidence="13 14">SarPi</strain>
    </source>
</reference>
<dbReference type="GO" id="GO:0004222">
    <property type="term" value="F:metalloendopeptidase activity"/>
    <property type="evidence" value="ECO:0007669"/>
    <property type="project" value="InterPro"/>
</dbReference>
<dbReference type="AlphaFoldDB" id="A0A0E3REQ1"/>
<proteinExistence type="inferred from homology"/>
<evidence type="ECO:0000256" key="8">
    <source>
        <dbReference type="ARBA" id="ARBA00023049"/>
    </source>
</evidence>
<evidence type="ECO:0000256" key="7">
    <source>
        <dbReference type="ARBA" id="ARBA00022989"/>
    </source>
</evidence>
<evidence type="ECO:0000256" key="9">
    <source>
        <dbReference type="ARBA" id="ARBA00023136"/>
    </source>
</evidence>
<keyword evidence="2 10" id="KW-0645">Protease</keyword>
<feature type="transmembrane region" description="Helical" evidence="11">
    <location>
        <begin position="139"/>
        <end position="158"/>
    </location>
</feature>
<protein>
    <submittedName>
        <fullName evidence="13">Peptidase M48, Ste24p</fullName>
    </submittedName>
</protein>
<accession>A0A0E3REQ1</accession>
<keyword evidence="9 11" id="KW-0472">Membrane</keyword>
<comment type="cofactor">
    <cofactor evidence="10">
        <name>Zn(2+)</name>
        <dbReference type="ChEBI" id="CHEBI:29105"/>
    </cofactor>
    <text evidence="10">Binds 1 zinc ion per subunit.</text>
</comment>
<evidence type="ECO:0000259" key="12">
    <source>
        <dbReference type="Pfam" id="PF01435"/>
    </source>
</evidence>
<feature type="transmembrane region" description="Helical" evidence="11">
    <location>
        <begin position="26"/>
        <end position="46"/>
    </location>
</feature>
<dbReference type="GO" id="GO:0046872">
    <property type="term" value="F:metal ion binding"/>
    <property type="evidence" value="ECO:0007669"/>
    <property type="project" value="UniProtKB-KW"/>
</dbReference>
<keyword evidence="1" id="KW-1003">Cell membrane</keyword>
<evidence type="ECO:0000256" key="2">
    <source>
        <dbReference type="ARBA" id="ARBA00022670"/>
    </source>
</evidence>
<dbReference type="PANTHER" id="PTHR43221:SF2">
    <property type="entry name" value="PROTEASE HTPX HOMOLOG"/>
    <property type="match status" value="1"/>
</dbReference>
<evidence type="ECO:0000313" key="14">
    <source>
        <dbReference type="Proteomes" id="UP000033116"/>
    </source>
</evidence>
<feature type="transmembrane region" description="Helical" evidence="11">
    <location>
        <begin position="339"/>
        <end position="361"/>
    </location>
</feature>
<keyword evidence="8 10" id="KW-0482">Metalloprotease</keyword>
<keyword evidence="6 10" id="KW-0862">Zinc</keyword>
<dbReference type="Pfam" id="PF01435">
    <property type="entry name" value="Peptidase_M48"/>
    <property type="match status" value="1"/>
</dbReference>
<dbReference type="InterPro" id="IPR001915">
    <property type="entry name" value="Peptidase_M48"/>
</dbReference>
<comment type="similarity">
    <text evidence="10">Belongs to the peptidase M48 family.</text>
</comment>
<dbReference type="HOGENOM" id="CLU_651541_0_0_2"/>
<evidence type="ECO:0000256" key="6">
    <source>
        <dbReference type="ARBA" id="ARBA00022833"/>
    </source>
</evidence>
<keyword evidence="5 10" id="KW-0378">Hydrolase</keyword>
<dbReference type="Proteomes" id="UP000033116">
    <property type="component" value="Chromosome"/>
</dbReference>
<dbReference type="EMBL" id="CP009511">
    <property type="protein sequence ID" value="AKB62430.1"/>
    <property type="molecule type" value="Genomic_DNA"/>
</dbReference>
<feature type="transmembrane region" description="Helical" evidence="11">
    <location>
        <begin position="313"/>
        <end position="333"/>
    </location>
</feature>
<evidence type="ECO:0000256" key="4">
    <source>
        <dbReference type="ARBA" id="ARBA00022723"/>
    </source>
</evidence>
<dbReference type="RefSeq" id="WP_080927520.1">
    <property type="nucleotide sequence ID" value="NZ_CP009511.1"/>
</dbReference>
<dbReference type="PANTHER" id="PTHR43221">
    <property type="entry name" value="PROTEASE HTPX"/>
    <property type="match status" value="1"/>
</dbReference>
<dbReference type="GeneID" id="24865720"/>
<keyword evidence="7 11" id="KW-1133">Transmembrane helix</keyword>
<sequence length="401" mass="45206">MNIKVPEFLNFSSVYSTVLEKFTVESLLFVTAIAALLLFIFIHILFSSEKRILKWYNAQLIKPTENTLLLSILENLSSQAGIKTPKAYSFESEIPKMFTVGGGRDYSIAISTSMLKMFDGLELEALLAHEIGHIKNKDVILNTVMAFLAGTIMSFPNFAMWCSMLLGFGQHEDPAPKLFRFMTTGLAAPPAAVLVHLTNPSKREFAADEVAVKLTKNPQVLTKTLEFLENYISLQPAASKFNAGHFHLFSTHTQQVRGDRAIFMYMFDTHPDIGDRINRILNHSTYNKNEILNKKYSRVPGFFDFKKWKLSMAASFVSWMIPLFFIIIVVVFAKKDFDFVIVGGITGIYTAAVIGVIGITAKVSYDKSYNKHGIPIHKRILTNSRKAFNLFVKEINKISKS</sequence>
<evidence type="ECO:0000256" key="11">
    <source>
        <dbReference type="SAM" id="Phobius"/>
    </source>
</evidence>
<evidence type="ECO:0000313" key="13">
    <source>
        <dbReference type="EMBL" id="AKB62430.1"/>
    </source>
</evidence>